<evidence type="ECO:0000256" key="1">
    <source>
        <dbReference type="PROSITE-ProRule" id="PRU00182"/>
    </source>
</evidence>
<evidence type="ECO:0000313" key="5">
    <source>
        <dbReference type="Proteomes" id="UP000218327"/>
    </source>
</evidence>
<sequence>MIKVDQFYTLTVSQIVEAGFILAAKELGDALLPKGIDNKSLLVGDSVEVFLYRNAADILVATTKKPKARVGEFAYLSVAATTEIGAFLDWGLPKDVLAPFAEQHRPMHEGHSYLVYLYLDKIDGRITATSKIDKVLDDDKAHDFKNGQSVDLIIANSTDLGFKAIINHSHWGVLYANDVFQRLSFGQSISGYIKHVRPDGKIDLTLQVGKESRDKYTKAIIDLLGKENGFVALHDKSDPQTIARVLGMSKGAFKKSIGSLYRQQIITIEDNGIRLLQELEPAAESIAPDNTPDSATNKHERIANLNREPIELYKILKFEGLVGSGGEAKTMIADGLVLLNGKVETQKRKKIMSGDVIEIGAERIRLQLENKDDQ</sequence>
<dbReference type="InterPro" id="IPR014464">
    <property type="entry name" value="CvfB_fam"/>
</dbReference>
<dbReference type="PROSITE" id="PS50889">
    <property type="entry name" value="S4"/>
    <property type="match status" value="1"/>
</dbReference>
<dbReference type="InterPro" id="IPR012340">
    <property type="entry name" value="NA-bd_OB-fold"/>
</dbReference>
<keyword evidence="1" id="KW-0694">RNA-binding</keyword>
<feature type="domain" description="Conserved virulence factor B-like winged helix" evidence="3">
    <location>
        <begin position="219"/>
        <end position="275"/>
    </location>
</feature>
<dbReference type="EMBL" id="NVVJ01000009">
    <property type="protein sequence ID" value="PCJ26863.1"/>
    <property type="molecule type" value="Genomic_DNA"/>
</dbReference>
<feature type="domain" description="Conserved virulence factor B first S1" evidence="2">
    <location>
        <begin position="70"/>
        <end position="129"/>
    </location>
</feature>
<accession>A0A2A5B5P7</accession>
<dbReference type="InterPro" id="IPR039566">
    <property type="entry name" value="CvfB_S1_st"/>
</dbReference>
<dbReference type="Gene3D" id="1.10.10.10">
    <property type="entry name" value="Winged helix-like DNA-binding domain superfamily/Winged helix DNA-binding domain"/>
    <property type="match status" value="1"/>
</dbReference>
<proteinExistence type="predicted"/>
<organism evidence="4 5">
    <name type="scientific">SAR86 cluster bacterium</name>
    <dbReference type="NCBI Taxonomy" id="2030880"/>
    <lineage>
        <taxon>Bacteria</taxon>
        <taxon>Pseudomonadati</taxon>
        <taxon>Pseudomonadota</taxon>
        <taxon>Gammaproteobacteria</taxon>
        <taxon>SAR86 cluster</taxon>
    </lineage>
</organism>
<dbReference type="GO" id="GO:0003723">
    <property type="term" value="F:RNA binding"/>
    <property type="evidence" value="ECO:0007669"/>
    <property type="project" value="UniProtKB-KW"/>
</dbReference>
<feature type="domain" description="Conserved virulence factor B first S1" evidence="2">
    <location>
        <begin position="8"/>
        <end position="64"/>
    </location>
</feature>
<dbReference type="Pfam" id="PF13509">
    <property type="entry name" value="S1_2"/>
    <property type="match status" value="2"/>
</dbReference>
<evidence type="ECO:0000313" key="4">
    <source>
        <dbReference type="EMBL" id="PCJ26863.1"/>
    </source>
</evidence>
<dbReference type="Pfam" id="PF17783">
    <property type="entry name" value="WHD_CvfB"/>
    <property type="match status" value="1"/>
</dbReference>
<gene>
    <name evidence="4" type="ORF">COA96_04340</name>
</gene>
<name>A0A2A5B5P7_9GAMM</name>
<dbReference type="InterPro" id="IPR036986">
    <property type="entry name" value="S4_RNA-bd_sf"/>
</dbReference>
<dbReference type="Pfam" id="PF13275">
    <property type="entry name" value="S4_2"/>
    <property type="match status" value="1"/>
</dbReference>
<dbReference type="Gene3D" id="2.40.50.140">
    <property type="entry name" value="Nucleic acid-binding proteins"/>
    <property type="match status" value="1"/>
</dbReference>
<dbReference type="SUPFAM" id="SSF55174">
    <property type="entry name" value="Alpha-L RNA-binding motif"/>
    <property type="match status" value="1"/>
</dbReference>
<evidence type="ECO:0000259" key="2">
    <source>
        <dbReference type="Pfam" id="PF13509"/>
    </source>
</evidence>
<dbReference type="PANTHER" id="PTHR37296">
    <property type="entry name" value="CONSERVED VIRULENCE FACTOR B"/>
    <property type="match status" value="1"/>
</dbReference>
<reference evidence="5" key="1">
    <citation type="submission" date="2017-08" db="EMBL/GenBank/DDBJ databases">
        <title>A dynamic microbial community with high functional redundancy inhabits the cold, oxic subseafloor aquifer.</title>
        <authorList>
            <person name="Tully B.J."/>
            <person name="Wheat C.G."/>
            <person name="Glazer B.T."/>
            <person name="Huber J.A."/>
        </authorList>
    </citation>
    <scope>NUCLEOTIDE SEQUENCE [LARGE SCALE GENOMIC DNA]</scope>
</reference>
<dbReference type="PANTHER" id="PTHR37296:SF1">
    <property type="entry name" value="CONSERVED VIRULENCE FACTOR B"/>
    <property type="match status" value="1"/>
</dbReference>
<dbReference type="CDD" id="cd00165">
    <property type="entry name" value="S4"/>
    <property type="match status" value="1"/>
</dbReference>
<dbReference type="Gene3D" id="3.10.290.10">
    <property type="entry name" value="RNA-binding S4 domain"/>
    <property type="match status" value="1"/>
</dbReference>
<comment type="caution">
    <text evidence="4">The sequence shown here is derived from an EMBL/GenBank/DDBJ whole genome shotgun (WGS) entry which is preliminary data.</text>
</comment>
<dbReference type="InterPro" id="IPR040764">
    <property type="entry name" value="CvfB_WH"/>
</dbReference>
<protein>
    <submittedName>
        <fullName evidence="4">GntR family transcriptional regulator</fullName>
    </submittedName>
</protein>
<dbReference type="Proteomes" id="UP000218327">
    <property type="component" value="Unassembled WGS sequence"/>
</dbReference>
<evidence type="ECO:0000259" key="3">
    <source>
        <dbReference type="Pfam" id="PF17783"/>
    </source>
</evidence>
<dbReference type="AlphaFoldDB" id="A0A2A5B5P7"/>
<dbReference type="InterPro" id="IPR036388">
    <property type="entry name" value="WH-like_DNA-bd_sf"/>
</dbReference>